<keyword evidence="3" id="KW-0808">Transferase</keyword>
<feature type="domain" description="Aminotransferase class V" evidence="2">
    <location>
        <begin position="59"/>
        <end position="432"/>
    </location>
</feature>
<dbReference type="InterPro" id="IPR015424">
    <property type="entry name" value="PyrdxlP-dep_Trfase"/>
</dbReference>
<dbReference type="InterPro" id="IPR015421">
    <property type="entry name" value="PyrdxlP-dep_Trfase_major"/>
</dbReference>
<feature type="compositionally biased region" description="Low complexity" evidence="1">
    <location>
        <begin position="567"/>
        <end position="580"/>
    </location>
</feature>
<dbReference type="HOGENOM" id="CLU_010913_2_0_1"/>
<feature type="region of interest" description="Disordered" evidence="1">
    <location>
        <begin position="641"/>
        <end position="675"/>
    </location>
</feature>
<dbReference type="PANTHER" id="PTHR14237">
    <property type="entry name" value="MOLYBDOPTERIN COFACTOR SULFURASE MOSC"/>
    <property type="match status" value="1"/>
</dbReference>
<sequence>MSRTSSVSDGDMSSFSGHDDYDYETDCTTPAPSCSGEHMENEEVETFRDREYPQLAGKIYLDHGGSTLYAKSMVEAFSKDLITNLYGNPHSDSTPSAIAGHRIDAIREKALRFFKADPEEWDLVFVANATAAIKLTIECIKDHAASTHKQLWYGYHRDAHTSLVGIRELTPTSRCFGSDEEVEKWIECGGAGGPLPRQLGLFAYPGQSNMTGRRLPLSWPGMIREKILRANTYTLLDAAALASTAQLDLSNTSESPDFVALSFYKIFGFPNIGALLVQKSSAHVLANRKYFGGGTVDMVVTLNDTWHARKTATVHDALEDGTLPFHSIFALDHAMDVHERLYGPEPMKFISRHTAQLSKILHDNLHNLRHRNGKSVIRIYKEPSTVYGDSKTQGATVAFNVLTSSGSLIGYTEVEKAANDVGIYIRSGSLCNPGGMATYLSWTPSEMREAFSSGHRCSKPTEIYHGKATGVVRVSLGGMSTASDIRALMCFLREKYVDVTPPSPARNISKQPLSAQRASFIKIQIPEESTAVAATTKAVAARAPMIAPPSRPPPAIRNRLRKSFDFSTGSPGSSVTSISSAGLPRSQSSNLIGLKSKPALSRRTSLLGHSIKPTAPGRWDNFWREETNALVAAGAVEVEVPDIKKKEKEPQKEQHKEKERGGFRKVARALTMSRR</sequence>
<feature type="region of interest" description="Disordered" evidence="1">
    <location>
        <begin position="563"/>
        <end position="595"/>
    </location>
</feature>
<name>A0A074XV88_AURPU</name>
<dbReference type="Pfam" id="PF00266">
    <property type="entry name" value="Aminotran_5"/>
    <property type="match status" value="1"/>
</dbReference>
<proteinExistence type="predicted"/>
<organism evidence="3 4">
    <name type="scientific">Aureobasidium pullulans EXF-150</name>
    <dbReference type="NCBI Taxonomy" id="1043002"/>
    <lineage>
        <taxon>Eukaryota</taxon>
        <taxon>Fungi</taxon>
        <taxon>Dikarya</taxon>
        <taxon>Ascomycota</taxon>
        <taxon>Pezizomycotina</taxon>
        <taxon>Dothideomycetes</taxon>
        <taxon>Dothideomycetidae</taxon>
        <taxon>Dothideales</taxon>
        <taxon>Saccotheciaceae</taxon>
        <taxon>Aureobasidium</taxon>
    </lineage>
</organism>
<dbReference type="GeneID" id="40742136"/>
<feature type="compositionally biased region" description="Low complexity" evidence="1">
    <location>
        <begin position="1"/>
        <end position="16"/>
    </location>
</feature>
<dbReference type="EMBL" id="KL584974">
    <property type="protein sequence ID" value="KEQ89420.1"/>
    <property type="molecule type" value="Genomic_DNA"/>
</dbReference>
<dbReference type="RefSeq" id="XP_029765607.1">
    <property type="nucleotide sequence ID" value="XM_029899830.1"/>
</dbReference>
<dbReference type="Gene3D" id="3.40.640.10">
    <property type="entry name" value="Type I PLP-dependent aspartate aminotransferase-like (Major domain)"/>
    <property type="match status" value="1"/>
</dbReference>
<dbReference type="AlphaFoldDB" id="A0A074XV88"/>
<dbReference type="InterPro" id="IPR015422">
    <property type="entry name" value="PyrdxlP-dep_Trfase_small"/>
</dbReference>
<dbReference type="OrthoDB" id="10264306at2759"/>
<dbReference type="STRING" id="1043002.A0A074XV88"/>
<evidence type="ECO:0000313" key="4">
    <source>
        <dbReference type="Proteomes" id="UP000030706"/>
    </source>
</evidence>
<dbReference type="GO" id="GO:0008265">
    <property type="term" value="F:molybdenum cofactor sulfurtransferase activity"/>
    <property type="evidence" value="ECO:0007669"/>
    <property type="project" value="TreeGrafter"/>
</dbReference>
<dbReference type="SUPFAM" id="SSF53383">
    <property type="entry name" value="PLP-dependent transferases"/>
    <property type="match status" value="1"/>
</dbReference>
<reference evidence="3 4" key="1">
    <citation type="journal article" date="2014" name="BMC Genomics">
        <title>Genome sequencing of four Aureobasidium pullulans varieties: biotechnological potential, stress tolerance, and description of new species.</title>
        <authorList>
            <person name="Gostin Ar C."/>
            <person name="Ohm R.A."/>
            <person name="Kogej T."/>
            <person name="Sonjak S."/>
            <person name="Turk M."/>
            <person name="Zajc J."/>
            <person name="Zalar P."/>
            <person name="Grube M."/>
            <person name="Sun H."/>
            <person name="Han J."/>
            <person name="Sharma A."/>
            <person name="Chiniquy J."/>
            <person name="Ngan C.Y."/>
            <person name="Lipzen A."/>
            <person name="Barry K."/>
            <person name="Grigoriev I.V."/>
            <person name="Gunde-Cimerman N."/>
        </authorList>
    </citation>
    <scope>NUCLEOTIDE SEQUENCE [LARGE SCALE GENOMIC DNA]</scope>
    <source>
        <strain evidence="3 4">EXF-150</strain>
    </source>
</reference>
<feature type="region of interest" description="Disordered" evidence="1">
    <location>
        <begin position="1"/>
        <end position="40"/>
    </location>
</feature>
<evidence type="ECO:0000259" key="2">
    <source>
        <dbReference type="Pfam" id="PF00266"/>
    </source>
</evidence>
<dbReference type="PANTHER" id="PTHR14237:SF80">
    <property type="entry name" value="MOLYBDENUM COFACTOR SULFURASE"/>
    <property type="match status" value="1"/>
</dbReference>
<keyword evidence="4" id="KW-1185">Reference proteome</keyword>
<feature type="compositionally biased region" description="Basic residues" evidence="1">
    <location>
        <begin position="663"/>
        <end position="675"/>
    </location>
</feature>
<evidence type="ECO:0000313" key="3">
    <source>
        <dbReference type="EMBL" id="KEQ89420.1"/>
    </source>
</evidence>
<dbReference type="InterPro" id="IPR000192">
    <property type="entry name" value="Aminotrans_V_dom"/>
</dbReference>
<accession>A0A074XV88</accession>
<dbReference type="Gene3D" id="3.90.1150.10">
    <property type="entry name" value="Aspartate Aminotransferase, domain 1"/>
    <property type="match status" value="1"/>
</dbReference>
<dbReference type="Proteomes" id="UP000030706">
    <property type="component" value="Unassembled WGS sequence"/>
</dbReference>
<protein>
    <submittedName>
        <fullName evidence="3">PLP-dependent transferase</fullName>
    </submittedName>
</protein>
<gene>
    <name evidence="3" type="ORF">M438DRAFT_262596</name>
</gene>
<feature type="compositionally biased region" description="Basic and acidic residues" evidence="1">
    <location>
        <begin position="641"/>
        <end position="662"/>
    </location>
</feature>
<dbReference type="GO" id="GO:0043545">
    <property type="term" value="P:molybdopterin cofactor metabolic process"/>
    <property type="evidence" value="ECO:0007669"/>
    <property type="project" value="TreeGrafter"/>
</dbReference>
<evidence type="ECO:0000256" key="1">
    <source>
        <dbReference type="SAM" id="MobiDB-lite"/>
    </source>
</evidence>